<protein>
    <submittedName>
        <fullName evidence="1">Uncharacterized protein</fullName>
    </submittedName>
</protein>
<reference evidence="1 2" key="1">
    <citation type="journal article" date="2021" name="BMC Biol.">
        <title>Horizontally acquired antibacterial genes associated with adaptive radiation of ladybird beetles.</title>
        <authorList>
            <person name="Li H.S."/>
            <person name="Tang X.F."/>
            <person name="Huang Y.H."/>
            <person name="Xu Z.Y."/>
            <person name="Chen M.L."/>
            <person name="Du X.Y."/>
            <person name="Qiu B.Y."/>
            <person name="Chen P.T."/>
            <person name="Zhang W."/>
            <person name="Slipinski A."/>
            <person name="Escalona H.E."/>
            <person name="Waterhouse R.M."/>
            <person name="Zwick A."/>
            <person name="Pang H."/>
        </authorList>
    </citation>
    <scope>NUCLEOTIDE SEQUENCE [LARGE SCALE GENOMIC DNA]</scope>
    <source>
        <strain evidence="1">SYSU2018</strain>
    </source>
</reference>
<proteinExistence type="predicted"/>
<dbReference type="Proteomes" id="UP001516400">
    <property type="component" value="Unassembled WGS sequence"/>
</dbReference>
<evidence type="ECO:0000313" key="1">
    <source>
        <dbReference type="EMBL" id="KAL3287821.1"/>
    </source>
</evidence>
<gene>
    <name evidence="1" type="ORF">HHI36_002280</name>
</gene>
<accession>A0ABD2PA22</accession>
<organism evidence="1 2">
    <name type="scientific">Cryptolaemus montrouzieri</name>
    <dbReference type="NCBI Taxonomy" id="559131"/>
    <lineage>
        <taxon>Eukaryota</taxon>
        <taxon>Metazoa</taxon>
        <taxon>Ecdysozoa</taxon>
        <taxon>Arthropoda</taxon>
        <taxon>Hexapoda</taxon>
        <taxon>Insecta</taxon>
        <taxon>Pterygota</taxon>
        <taxon>Neoptera</taxon>
        <taxon>Endopterygota</taxon>
        <taxon>Coleoptera</taxon>
        <taxon>Polyphaga</taxon>
        <taxon>Cucujiformia</taxon>
        <taxon>Coccinelloidea</taxon>
        <taxon>Coccinellidae</taxon>
        <taxon>Scymninae</taxon>
        <taxon>Scymnini</taxon>
        <taxon>Cryptolaemus</taxon>
    </lineage>
</organism>
<dbReference type="AlphaFoldDB" id="A0ABD2PA22"/>
<keyword evidence="2" id="KW-1185">Reference proteome</keyword>
<evidence type="ECO:0000313" key="2">
    <source>
        <dbReference type="Proteomes" id="UP001516400"/>
    </source>
</evidence>
<name>A0ABD2PA22_9CUCU</name>
<dbReference type="EMBL" id="JABFTP020000185">
    <property type="protein sequence ID" value="KAL3287821.1"/>
    <property type="molecule type" value="Genomic_DNA"/>
</dbReference>
<comment type="caution">
    <text evidence="1">The sequence shown here is derived from an EMBL/GenBank/DDBJ whole genome shotgun (WGS) entry which is preliminary data.</text>
</comment>
<sequence length="127" mass="14626">MYKLFPEDITCITWICKVYSELYIQNKPSAISEWVNIREIYQKLLTLEPKNAMAKLAQAICYVDNEEKDYHSAKKNLLAVFLNEDIRACEIIQFAEYTSLLSRANDRESLKKLSTVALGDAIVVLTE</sequence>